<protein>
    <recommendedName>
        <fullName evidence="4">TIGR03067 domain-containing protein</fullName>
    </recommendedName>
</protein>
<comment type="caution">
    <text evidence="2">The sequence shown here is derived from an EMBL/GenBank/DDBJ whole genome shotgun (WGS) entry which is preliminary data.</text>
</comment>
<gene>
    <name evidence="2" type="ORF">ASNO1_07730</name>
</gene>
<keyword evidence="3" id="KW-1185">Reference proteome</keyword>
<name>A0ABQ6QKZ2_9BACT</name>
<dbReference type="EMBL" id="BTTX01000001">
    <property type="protein sequence ID" value="GMU04521.1"/>
    <property type="molecule type" value="Genomic_DNA"/>
</dbReference>
<feature type="chain" id="PRO_5045633061" description="TIGR03067 domain-containing protein" evidence="1">
    <location>
        <begin position="22"/>
        <end position="272"/>
    </location>
</feature>
<proteinExistence type="predicted"/>
<dbReference type="RefSeq" id="WP_338274565.1">
    <property type="nucleotide sequence ID" value="NZ_BTTX01000001.1"/>
</dbReference>
<organism evidence="2 3">
    <name type="scientific">Corallococcus caeni</name>
    <dbReference type="NCBI Taxonomy" id="3082388"/>
    <lineage>
        <taxon>Bacteria</taxon>
        <taxon>Pseudomonadati</taxon>
        <taxon>Myxococcota</taxon>
        <taxon>Myxococcia</taxon>
        <taxon>Myxococcales</taxon>
        <taxon>Cystobacterineae</taxon>
        <taxon>Myxococcaceae</taxon>
        <taxon>Corallococcus</taxon>
    </lineage>
</organism>
<evidence type="ECO:0008006" key="4">
    <source>
        <dbReference type="Google" id="ProtNLM"/>
    </source>
</evidence>
<evidence type="ECO:0000256" key="1">
    <source>
        <dbReference type="SAM" id="SignalP"/>
    </source>
</evidence>
<accession>A0ABQ6QKZ2</accession>
<dbReference type="Proteomes" id="UP001342631">
    <property type="component" value="Unassembled WGS sequence"/>
</dbReference>
<reference evidence="2 3" key="1">
    <citation type="journal article" date="2024" name="Arch. Microbiol.">
        <title>Corallococcus caeni sp. nov., a novel myxobacterium isolated from activated sludge.</title>
        <authorList>
            <person name="Tomita S."/>
            <person name="Nakai R."/>
            <person name="Kuroda K."/>
            <person name="Kurashita H."/>
            <person name="Hatamoto M."/>
            <person name="Yamaguchi T."/>
            <person name="Narihiro T."/>
        </authorList>
    </citation>
    <scope>NUCLEOTIDE SEQUENCE [LARGE SCALE GENOMIC DNA]</scope>
    <source>
        <strain evidence="2 3">NO1</strain>
    </source>
</reference>
<sequence>MRPYRLLVLLLVSAAALPAAAQAPRTVAGVCGRTNWVCVSECIDAECVDKCLREGCEDALKRLKACTSKAACAPDDTACAAKSCGLTCQKSFEPAPKSPEKLVANPCEGDKAPRGTPVPKELVGTWVLSAASIPDVDQGREERIDVQPRSDYARALQLTPDGCFVLRTKLDDATLGRGSTLDVRAWGRAEVKEVKDKKHLTLRTQDGQAVGPVCGKERVVPLASGKFKGGEFTYAIEEKDSLVLTVPGATRQTFTFQFEREKQEAPEPQPKP</sequence>
<feature type="signal peptide" evidence="1">
    <location>
        <begin position="1"/>
        <end position="21"/>
    </location>
</feature>
<evidence type="ECO:0000313" key="3">
    <source>
        <dbReference type="Proteomes" id="UP001342631"/>
    </source>
</evidence>
<evidence type="ECO:0000313" key="2">
    <source>
        <dbReference type="EMBL" id="GMU04521.1"/>
    </source>
</evidence>
<keyword evidence="1" id="KW-0732">Signal</keyword>